<protein>
    <submittedName>
        <fullName evidence="2">MHC class II regulatory factor RFX1</fullName>
    </submittedName>
</protein>
<dbReference type="AlphaFoldDB" id="A0A8J6FZC7"/>
<feature type="compositionally biased region" description="Polar residues" evidence="1">
    <location>
        <begin position="91"/>
        <end position="106"/>
    </location>
</feature>
<gene>
    <name evidence="2" type="ORF">LTLLF_194230</name>
</gene>
<accession>A0A8J6FZC7</accession>
<sequence>MKSLWETYLHLPRSVQAQVLRNSSAITLDPDEMAPAVPTQHLVVQSTAPGTKGGQVSLTVHSAQQMHSAPERSPVQANNSTSKTAGAPAGTVQQLQVHSVQQNIPVTQEVPGQGE</sequence>
<feature type="compositionally biased region" description="Polar residues" evidence="1">
    <location>
        <begin position="75"/>
        <end position="84"/>
    </location>
</feature>
<feature type="region of interest" description="Disordered" evidence="1">
    <location>
        <begin position="61"/>
        <end position="115"/>
    </location>
</feature>
<reference evidence="2" key="1">
    <citation type="submission" date="2020-03" db="EMBL/GenBank/DDBJ databases">
        <title>Studies in the Genomics of Life Span.</title>
        <authorList>
            <person name="Glass D."/>
        </authorList>
    </citation>
    <scope>NUCLEOTIDE SEQUENCE</scope>
    <source>
        <strain evidence="2">LTLLF</strain>
        <tissue evidence="2">Muscle</tissue>
    </source>
</reference>
<dbReference type="Proteomes" id="UP000710432">
    <property type="component" value="Unassembled WGS sequence"/>
</dbReference>
<organism evidence="2 3">
    <name type="scientific">Microtus ochrogaster</name>
    <name type="common">Prairie vole</name>
    <dbReference type="NCBI Taxonomy" id="79684"/>
    <lineage>
        <taxon>Eukaryota</taxon>
        <taxon>Metazoa</taxon>
        <taxon>Chordata</taxon>
        <taxon>Craniata</taxon>
        <taxon>Vertebrata</taxon>
        <taxon>Euteleostomi</taxon>
        <taxon>Mammalia</taxon>
        <taxon>Eutheria</taxon>
        <taxon>Euarchontoglires</taxon>
        <taxon>Glires</taxon>
        <taxon>Rodentia</taxon>
        <taxon>Myomorpha</taxon>
        <taxon>Muroidea</taxon>
        <taxon>Cricetidae</taxon>
        <taxon>Arvicolinae</taxon>
        <taxon>Microtus</taxon>
    </lineage>
</organism>
<proteinExistence type="predicted"/>
<evidence type="ECO:0000256" key="1">
    <source>
        <dbReference type="SAM" id="MobiDB-lite"/>
    </source>
</evidence>
<comment type="caution">
    <text evidence="2">The sequence shown here is derived from an EMBL/GenBank/DDBJ whole genome shotgun (WGS) entry which is preliminary data.</text>
</comment>
<dbReference type="EMBL" id="JAATJU010026292">
    <property type="protein sequence ID" value="KAH0501960.1"/>
    <property type="molecule type" value="Genomic_DNA"/>
</dbReference>
<evidence type="ECO:0000313" key="3">
    <source>
        <dbReference type="Proteomes" id="UP000710432"/>
    </source>
</evidence>
<name>A0A8J6FZC7_MICOH</name>
<evidence type="ECO:0000313" key="2">
    <source>
        <dbReference type="EMBL" id="KAH0501960.1"/>
    </source>
</evidence>